<sequence>MEPSAIAASFASVSAAKVQTAAAAKMLKMNAEAGKTVVAMLEQSSETLTQLAKSTAAGVGGNLDVTV</sequence>
<reference evidence="1 2" key="1">
    <citation type="submission" date="2022-04" db="EMBL/GenBank/DDBJ databases">
        <authorList>
            <person name="Ye Y.-Q."/>
            <person name="Du Z.-J."/>
        </authorList>
    </citation>
    <scope>NUCLEOTIDE SEQUENCE [LARGE SCALE GENOMIC DNA]</scope>
    <source>
        <strain evidence="1 2">A6E488</strain>
    </source>
</reference>
<comment type="caution">
    <text evidence="1">The sequence shown here is derived from an EMBL/GenBank/DDBJ whole genome shotgun (WGS) entry which is preliminary data.</text>
</comment>
<protein>
    <submittedName>
        <fullName evidence="1">Motility protein</fullName>
    </submittedName>
</protein>
<dbReference type="InterPro" id="IPR025906">
    <property type="entry name" value="YjfB_motility"/>
</dbReference>
<gene>
    <name evidence="1" type="ORF">MUB46_21870</name>
</gene>
<keyword evidence="2" id="KW-1185">Reference proteome</keyword>
<evidence type="ECO:0000313" key="2">
    <source>
        <dbReference type="Proteomes" id="UP001320898"/>
    </source>
</evidence>
<dbReference type="AlphaFoldDB" id="A0AAW5R3I9"/>
<proteinExistence type="predicted"/>
<evidence type="ECO:0000313" key="1">
    <source>
        <dbReference type="EMBL" id="MCT8974523.1"/>
    </source>
</evidence>
<name>A0AAW5R3I9_9HYPH</name>
<dbReference type="RefSeq" id="WP_261618110.1">
    <property type="nucleotide sequence ID" value="NZ_JALIDZ010000013.1"/>
</dbReference>
<dbReference type="EMBL" id="JALIDZ010000013">
    <property type="protein sequence ID" value="MCT8974523.1"/>
    <property type="molecule type" value="Genomic_DNA"/>
</dbReference>
<organism evidence="1 2">
    <name type="scientific">Microbaculum marinisediminis</name>
    <dbReference type="NCBI Taxonomy" id="2931392"/>
    <lineage>
        <taxon>Bacteria</taxon>
        <taxon>Pseudomonadati</taxon>
        <taxon>Pseudomonadota</taxon>
        <taxon>Alphaproteobacteria</taxon>
        <taxon>Hyphomicrobiales</taxon>
        <taxon>Tepidamorphaceae</taxon>
        <taxon>Microbaculum</taxon>
    </lineage>
</organism>
<accession>A0AAW5R3I9</accession>
<dbReference type="Proteomes" id="UP001320898">
    <property type="component" value="Unassembled WGS sequence"/>
</dbReference>
<dbReference type="Pfam" id="PF14070">
    <property type="entry name" value="YjfB_motility"/>
    <property type="match status" value="1"/>
</dbReference>